<evidence type="ECO:0000256" key="2">
    <source>
        <dbReference type="SAM" id="SignalP"/>
    </source>
</evidence>
<proteinExistence type="predicted"/>
<feature type="chain" id="PRO_5041984073" evidence="2">
    <location>
        <begin position="32"/>
        <end position="74"/>
    </location>
</feature>
<feature type="region of interest" description="Disordered" evidence="1">
    <location>
        <begin position="54"/>
        <end position="74"/>
    </location>
</feature>
<reference evidence="3" key="1">
    <citation type="submission" date="2022-04" db="EMBL/GenBank/DDBJ databases">
        <title>A functionally conserved STORR gene fusion in Papaver species that diverged 16.8 million years ago.</title>
        <authorList>
            <person name="Catania T."/>
        </authorList>
    </citation>
    <scope>NUCLEOTIDE SEQUENCE</scope>
    <source>
        <strain evidence="3">S-188037</strain>
    </source>
</reference>
<organism evidence="3 4">
    <name type="scientific">Papaver atlanticum</name>
    <dbReference type="NCBI Taxonomy" id="357466"/>
    <lineage>
        <taxon>Eukaryota</taxon>
        <taxon>Viridiplantae</taxon>
        <taxon>Streptophyta</taxon>
        <taxon>Embryophyta</taxon>
        <taxon>Tracheophyta</taxon>
        <taxon>Spermatophyta</taxon>
        <taxon>Magnoliopsida</taxon>
        <taxon>Ranunculales</taxon>
        <taxon>Papaveraceae</taxon>
        <taxon>Papaveroideae</taxon>
        <taxon>Papaver</taxon>
    </lineage>
</organism>
<keyword evidence="4" id="KW-1185">Reference proteome</keyword>
<dbReference type="Proteomes" id="UP001202328">
    <property type="component" value="Unassembled WGS sequence"/>
</dbReference>
<gene>
    <name evidence="3" type="ORF">MKW98_002942</name>
</gene>
<evidence type="ECO:0000256" key="1">
    <source>
        <dbReference type="SAM" id="MobiDB-lite"/>
    </source>
</evidence>
<feature type="signal peptide" evidence="2">
    <location>
        <begin position="1"/>
        <end position="31"/>
    </location>
</feature>
<dbReference type="AlphaFoldDB" id="A0AAD4XPG8"/>
<dbReference type="EMBL" id="JAJJMB010006544">
    <property type="protein sequence ID" value="KAI3934435.1"/>
    <property type="molecule type" value="Genomic_DNA"/>
</dbReference>
<sequence>MGSISTRFVRAIFLVMFLLIGSNLLTTMTSAKDDNEIVYSEMNVNISRKLLRVRPMGSNNPPTPQGSESPHHGS</sequence>
<evidence type="ECO:0000313" key="4">
    <source>
        <dbReference type="Proteomes" id="UP001202328"/>
    </source>
</evidence>
<evidence type="ECO:0000313" key="3">
    <source>
        <dbReference type="EMBL" id="KAI3934435.1"/>
    </source>
</evidence>
<feature type="compositionally biased region" description="Polar residues" evidence="1">
    <location>
        <begin position="57"/>
        <end position="68"/>
    </location>
</feature>
<protein>
    <submittedName>
        <fullName evidence="3">Uncharacterized protein</fullName>
    </submittedName>
</protein>
<name>A0AAD4XPG8_9MAGN</name>
<keyword evidence="2" id="KW-0732">Signal</keyword>
<comment type="caution">
    <text evidence="3">The sequence shown here is derived from an EMBL/GenBank/DDBJ whole genome shotgun (WGS) entry which is preliminary data.</text>
</comment>
<accession>A0AAD4XPG8</accession>